<name>F0R599_PHOSB</name>
<dbReference type="Gene3D" id="3.20.20.190">
    <property type="entry name" value="Phosphatidylinositol (PI) phosphodiesterase"/>
    <property type="match status" value="1"/>
</dbReference>
<keyword evidence="3" id="KW-1185">Reference proteome</keyword>
<dbReference type="PANTHER" id="PTHR46211">
    <property type="entry name" value="GLYCEROPHOSPHORYL DIESTER PHOSPHODIESTERASE"/>
    <property type="match status" value="1"/>
</dbReference>
<accession>F0R599</accession>
<evidence type="ECO:0000313" key="2">
    <source>
        <dbReference type="EMBL" id="ADY34723.1"/>
    </source>
</evidence>
<dbReference type="GO" id="GO:0006629">
    <property type="term" value="P:lipid metabolic process"/>
    <property type="evidence" value="ECO:0007669"/>
    <property type="project" value="InterPro"/>
</dbReference>
<dbReference type="InterPro" id="IPR030395">
    <property type="entry name" value="GP_PDE_dom"/>
</dbReference>
<dbReference type="AlphaFoldDB" id="F0R599"/>
<dbReference type="PROSITE" id="PS51704">
    <property type="entry name" value="GP_PDE"/>
    <property type="match status" value="1"/>
</dbReference>
<dbReference type="KEGG" id="bsa:Bacsa_0111"/>
<dbReference type="EMBL" id="CP002530">
    <property type="protein sequence ID" value="ADY34723.1"/>
    <property type="molecule type" value="Genomic_DNA"/>
</dbReference>
<gene>
    <name evidence="2" type="ordered locus">Bacsa_0111</name>
</gene>
<reference evidence="2 3" key="1">
    <citation type="journal article" date="2011" name="Stand. Genomic Sci.">
        <title>Complete genome sequence of Bacteroides salanitronis type strain (BL78).</title>
        <authorList>
            <person name="Gronow S."/>
            <person name="Held B."/>
            <person name="Lucas S."/>
            <person name="Lapidus A."/>
            <person name="Del Rio T.G."/>
            <person name="Nolan M."/>
            <person name="Tice H."/>
            <person name="Deshpande S."/>
            <person name="Cheng J.F."/>
            <person name="Pitluck S."/>
            <person name="Liolios K."/>
            <person name="Pagani I."/>
            <person name="Ivanova N."/>
            <person name="Mavromatis K."/>
            <person name="Pati A."/>
            <person name="Tapia R."/>
            <person name="Han C."/>
            <person name="Goodwin L."/>
            <person name="Chen A."/>
            <person name="Palaniappan K."/>
            <person name="Land M."/>
            <person name="Hauser L."/>
            <person name="Chang Y.J."/>
            <person name="Jeffries C.D."/>
            <person name="Brambilla E.M."/>
            <person name="Rohde M."/>
            <person name="Goker M."/>
            <person name="Detter J.C."/>
            <person name="Woyke T."/>
            <person name="Bristow J."/>
            <person name="Markowitz V."/>
            <person name="Hugenholtz P."/>
            <person name="Kyrpides N.C."/>
            <person name="Klenk H.P."/>
            <person name="Eisen J.A."/>
        </authorList>
    </citation>
    <scope>NUCLEOTIDE SEQUENCE [LARGE SCALE GENOMIC DNA]</scope>
    <source>
        <strain evidence="2 3">DSM 18170</strain>
    </source>
</reference>
<dbReference type="InterPro" id="IPR017946">
    <property type="entry name" value="PLC-like_Pdiesterase_TIM-brl"/>
</dbReference>
<evidence type="ECO:0000313" key="3">
    <source>
        <dbReference type="Proteomes" id="UP000007486"/>
    </source>
</evidence>
<dbReference type="HOGENOM" id="CLU_629551_0_0_10"/>
<dbReference type="Proteomes" id="UP000007486">
    <property type="component" value="Chromosome"/>
</dbReference>
<dbReference type="Pfam" id="PF03009">
    <property type="entry name" value="GDPD"/>
    <property type="match status" value="1"/>
</dbReference>
<proteinExistence type="predicted"/>
<feature type="domain" description="GP-PDE" evidence="1">
    <location>
        <begin position="203"/>
        <end position="433"/>
    </location>
</feature>
<organism evidence="2 3">
    <name type="scientific">Phocaeicola salanitronis (strain DSM 18170 / JCM 13657 / CCUG 60908 / BL78)</name>
    <name type="common">Bacteroides salanitronis</name>
    <dbReference type="NCBI Taxonomy" id="667015"/>
    <lineage>
        <taxon>Bacteria</taxon>
        <taxon>Pseudomonadati</taxon>
        <taxon>Bacteroidota</taxon>
        <taxon>Bacteroidia</taxon>
        <taxon>Bacteroidales</taxon>
        <taxon>Bacteroidaceae</taxon>
        <taxon>Phocaeicola</taxon>
    </lineage>
</organism>
<protein>
    <submittedName>
        <fullName evidence="2">Glycerophosphoryl diester phosphodiesterase</fullName>
    </submittedName>
</protein>
<sequence length="435" mass="49581">MGNRIRIINEYSCIMKKIYLLSLLIIGACCTGSICAQTALPDTLLFVFKLHGQTRKYEMLFREKNDTLRIDWRILRNLHWQKGSYLMAPASQEAGNSLCFLQPVDKENRLLGINETAYMLSRQAYKELKTTGAFHYNQTVYKKGNKKGEALGCPLIYCIDQTEGAEIWILDNESLPLIWKMQNNPLNVNWQVEHPSATYKDPIEVVVHRGANHLAPENTVASAYAALEHGATWIELDVRKSKDGVLYNLHDETLDRTTNGQGALADMNSDEVDKLDAGSWFGKEYAGTRIPRISEMLDSLYGKANVFFDVKRGTPVKDLVRLVRLKGFATNSFFWFADEGMLKEFVRLAPEMKVKVNADDIARLQYWMTVCRPSYVEINPEQITPEFKAFCKANGIRIMAAIQNGTEEAYRTAIEKEPDLVNLDQPELFQKILNK</sequence>
<dbReference type="eggNOG" id="COG0584">
    <property type="taxonomic scope" value="Bacteria"/>
</dbReference>
<dbReference type="SUPFAM" id="SSF51695">
    <property type="entry name" value="PLC-like phosphodiesterases"/>
    <property type="match status" value="1"/>
</dbReference>
<dbReference type="GO" id="GO:0008081">
    <property type="term" value="F:phosphoric diester hydrolase activity"/>
    <property type="evidence" value="ECO:0007669"/>
    <property type="project" value="InterPro"/>
</dbReference>
<evidence type="ECO:0000259" key="1">
    <source>
        <dbReference type="PROSITE" id="PS51704"/>
    </source>
</evidence>
<dbReference type="CDD" id="cd08566">
    <property type="entry name" value="GDPD_AtGDE_like"/>
    <property type="match status" value="1"/>
</dbReference>
<dbReference type="PROSITE" id="PS51257">
    <property type="entry name" value="PROKAR_LIPOPROTEIN"/>
    <property type="match status" value="1"/>
</dbReference>
<dbReference type="PANTHER" id="PTHR46211:SF14">
    <property type="entry name" value="GLYCEROPHOSPHODIESTER PHOSPHODIESTERASE"/>
    <property type="match status" value="1"/>
</dbReference>
<dbReference type="STRING" id="667015.Bacsa_0111"/>